<dbReference type="SMART" id="SM01012">
    <property type="entry name" value="ANTAR"/>
    <property type="match status" value="1"/>
</dbReference>
<name>A0A4D4L5H9_STRVO</name>
<evidence type="ECO:0000313" key="2">
    <source>
        <dbReference type="EMBL" id="GDY55644.1"/>
    </source>
</evidence>
<dbReference type="PROSITE" id="PS50921">
    <property type="entry name" value="ANTAR"/>
    <property type="match status" value="1"/>
</dbReference>
<dbReference type="Pfam" id="PF03861">
    <property type="entry name" value="ANTAR"/>
    <property type="match status" value="1"/>
</dbReference>
<dbReference type="GO" id="GO:0003723">
    <property type="term" value="F:RNA binding"/>
    <property type="evidence" value="ECO:0007669"/>
    <property type="project" value="InterPro"/>
</dbReference>
<organism evidence="2 3">
    <name type="scientific">Streptomyces violaceusniger</name>
    <dbReference type="NCBI Taxonomy" id="68280"/>
    <lineage>
        <taxon>Bacteria</taxon>
        <taxon>Bacillati</taxon>
        <taxon>Actinomycetota</taxon>
        <taxon>Actinomycetes</taxon>
        <taxon>Kitasatosporales</taxon>
        <taxon>Streptomycetaceae</taxon>
        <taxon>Streptomyces</taxon>
        <taxon>Streptomyces violaceusniger group</taxon>
    </lineage>
</organism>
<sequence>MDRPTSEEWTAAALPIDAVAHFPIERQYVAIERDDLLKKIAALEEEVGQLRQAVVSHAVIDQAIGVVIARGRLLPGQGWDVLRAVSQNTNTKVRLIAEQIVQWPYSGRLPEDIRQALEAALEAPLARRADTGRPRTPTTSADR</sequence>
<reference evidence="2 3" key="1">
    <citation type="journal article" date="2020" name="Int. J. Syst. Evol. Microbiol.">
        <title>Reclassification of Streptomyces castelarensis and Streptomyces sporoclivatus as later heterotypic synonyms of Streptomyces antimycoticus.</title>
        <authorList>
            <person name="Komaki H."/>
            <person name="Tamura T."/>
        </authorList>
    </citation>
    <scope>NUCLEOTIDE SEQUENCE [LARGE SCALE GENOMIC DNA]</scope>
    <source>
        <strain evidence="2 3">NBRC 13459</strain>
    </source>
</reference>
<keyword evidence="3" id="KW-1185">Reference proteome</keyword>
<proteinExistence type="predicted"/>
<accession>A0A4D4L5H9</accession>
<dbReference type="OrthoDB" id="4258820at2"/>
<dbReference type="InterPro" id="IPR036388">
    <property type="entry name" value="WH-like_DNA-bd_sf"/>
</dbReference>
<dbReference type="Proteomes" id="UP000301309">
    <property type="component" value="Unassembled WGS sequence"/>
</dbReference>
<dbReference type="EMBL" id="BJHW01000001">
    <property type="protein sequence ID" value="GDY55644.1"/>
    <property type="molecule type" value="Genomic_DNA"/>
</dbReference>
<comment type="caution">
    <text evidence="2">The sequence shown here is derived from an EMBL/GenBank/DDBJ whole genome shotgun (WGS) entry which is preliminary data.</text>
</comment>
<dbReference type="AlphaFoldDB" id="A0A4D4L5H9"/>
<feature type="domain" description="ANTAR" evidence="1">
    <location>
        <begin position="40"/>
        <end position="101"/>
    </location>
</feature>
<dbReference type="Gene3D" id="1.10.10.10">
    <property type="entry name" value="Winged helix-like DNA-binding domain superfamily/Winged helix DNA-binding domain"/>
    <property type="match status" value="1"/>
</dbReference>
<protein>
    <recommendedName>
        <fullName evidence="1">ANTAR domain-containing protein</fullName>
    </recommendedName>
</protein>
<dbReference type="InterPro" id="IPR011006">
    <property type="entry name" value="CheY-like_superfamily"/>
</dbReference>
<gene>
    <name evidence="2" type="ORF">SVIO_062670</name>
</gene>
<evidence type="ECO:0000259" key="1">
    <source>
        <dbReference type="PROSITE" id="PS50921"/>
    </source>
</evidence>
<dbReference type="InterPro" id="IPR005561">
    <property type="entry name" value="ANTAR"/>
</dbReference>
<evidence type="ECO:0000313" key="3">
    <source>
        <dbReference type="Proteomes" id="UP000301309"/>
    </source>
</evidence>
<dbReference type="SUPFAM" id="SSF52172">
    <property type="entry name" value="CheY-like"/>
    <property type="match status" value="1"/>
</dbReference>